<organism evidence="1 2">
    <name type="scientific">Gottschalkia purinilytica</name>
    <name type="common">Clostridium purinilyticum</name>
    <dbReference type="NCBI Taxonomy" id="1503"/>
    <lineage>
        <taxon>Bacteria</taxon>
        <taxon>Bacillati</taxon>
        <taxon>Bacillota</taxon>
        <taxon>Tissierellia</taxon>
        <taxon>Tissierellales</taxon>
        <taxon>Gottschalkiaceae</taxon>
        <taxon>Gottschalkia</taxon>
    </lineage>
</organism>
<keyword evidence="2" id="KW-1185">Reference proteome</keyword>
<proteinExistence type="predicted"/>
<gene>
    <name evidence="1" type="ORF">CLPU_4c02390</name>
</gene>
<dbReference type="AlphaFoldDB" id="A0A0L0WCK0"/>
<comment type="caution">
    <text evidence="1">The sequence shown here is derived from an EMBL/GenBank/DDBJ whole genome shotgun (WGS) entry which is preliminary data.</text>
</comment>
<reference evidence="2" key="1">
    <citation type="submission" date="2015-07" db="EMBL/GenBank/DDBJ databases">
        <title>Draft genome sequence of the purine-degrading Gottschalkia purinilyticum DSM 1384 (formerly Clostridium purinilyticum).</title>
        <authorList>
            <person name="Poehlein A."/>
            <person name="Schiel-Bengelsdorf B."/>
            <person name="Bengelsdorf F.R."/>
            <person name="Daniel R."/>
            <person name="Duerre P."/>
        </authorList>
    </citation>
    <scope>NUCLEOTIDE SEQUENCE [LARGE SCALE GENOMIC DNA]</scope>
    <source>
        <strain evidence="2">DSM 1384</strain>
    </source>
</reference>
<protein>
    <submittedName>
        <fullName evidence="1">Uncharacterized protein</fullName>
    </submittedName>
</protein>
<dbReference type="EMBL" id="LGSS01000004">
    <property type="protein sequence ID" value="KNF09193.1"/>
    <property type="molecule type" value="Genomic_DNA"/>
</dbReference>
<dbReference type="STRING" id="1503.CLPU_4c02390"/>
<evidence type="ECO:0000313" key="1">
    <source>
        <dbReference type="EMBL" id="KNF09193.1"/>
    </source>
</evidence>
<evidence type="ECO:0000313" key="2">
    <source>
        <dbReference type="Proteomes" id="UP000037267"/>
    </source>
</evidence>
<name>A0A0L0WCK0_GOTPU</name>
<accession>A0A0L0WCK0</accession>
<dbReference type="RefSeq" id="WP_050354761.1">
    <property type="nucleotide sequence ID" value="NZ_LGSS01000004.1"/>
</dbReference>
<dbReference type="Proteomes" id="UP000037267">
    <property type="component" value="Unassembled WGS sequence"/>
</dbReference>
<sequence length="60" mass="7086">MKCSFCGYEFNEEESLKGCSSCPMSKNCDKYKCPNCGYEILKEPKFIKFLKKWGRKKDEQ</sequence>